<name>A0A2U1PVN7_ARTAN</name>
<keyword evidence="3" id="KW-1185">Reference proteome</keyword>
<protein>
    <submittedName>
        <fullName evidence="2">Uncharacterized protein</fullName>
    </submittedName>
</protein>
<sequence>MAHPSHRQTKRRQLRGTNGSEAEKSMEESNSQRQQIPLVATREDGGNKLEPHGRVNKIDVGQKHKPPDVVLKYAFVTKICICESKHTLRGEYDLQEANSQLKTCDPQWTKLQVKVWDPGVT</sequence>
<dbReference type="EMBL" id="PKPP01000686">
    <property type="protein sequence ID" value="PWA89783.1"/>
    <property type="molecule type" value="Genomic_DNA"/>
</dbReference>
<evidence type="ECO:0000313" key="3">
    <source>
        <dbReference type="Proteomes" id="UP000245207"/>
    </source>
</evidence>
<dbReference type="Proteomes" id="UP000245207">
    <property type="component" value="Unassembled WGS sequence"/>
</dbReference>
<evidence type="ECO:0000256" key="1">
    <source>
        <dbReference type="SAM" id="MobiDB-lite"/>
    </source>
</evidence>
<comment type="caution">
    <text evidence="2">The sequence shown here is derived from an EMBL/GenBank/DDBJ whole genome shotgun (WGS) entry which is preliminary data.</text>
</comment>
<reference evidence="2 3" key="1">
    <citation type="journal article" date="2018" name="Mol. Plant">
        <title>The genome of Artemisia annua provides insight into the evolution of Asteraceae family and artemisinin biosynthesis.</title>
        <authorList>
            <person name="Shen Q."/>
            <person name="Zhang L."/>
            <person name="Liao Z."/>
            <person name="Wang S."/>
            <person name="Yan T."/>
            <person name="Shi P."/>
            <person name="Liu M."/>
            <person name="Fu X."/>
            <person name="Pan Q."/>
            <person name="Wang Y."/>
            <person name="Lv Z."/>
            <person name="Lu X."/>
            <person name="Zhang F."/>
            <person name="Jiang W."/>
            <person name="Ma Y."/>
            <person name="Chen M."/>
            <person name="Hao X."/>
            <person name="Li L."/>
            <person name="Tang Y."/>
            <person name="Lv G."/>
            <person name="Zhou Y."/>
            <person name="Sun X."/>
            <person name="Brodelius P.E."/>
            <person name="Rose J.K.C."/>
            <person name="Tang K."/>
        </authorList>
    </citation>
    <scope>NUCLEOTIDE SEQUENCE [LARGE SCALE GENOMIC DNA]</scope>
    <source>
        <strain evidence="3">cv. Huhao1</strain>
        <tissue evidence="2">Leaf</tissue>
    </source>
</reference>
<proteinExistence type="predicted"/>
<feature type="compositionally biased region" description="Basic and acidic residues" evidence="1">
    <location>
        <begin position="41"/>
        <end position="61"/>
    </location>
</feature>
<accession>A0A2U1PVN7</accession>
<gene>
    <name evidence="2" type="ORF">CTI12_AA107770</name>
</gene>
<dbReference type="AlphaFoldDB" id="A0A2U1PVN7"/>
<feature type="region of interest" description="Disordered" evidence="1">
    <location>
        <begin position="1"/>
        <end position="61"/>
    </location>
</feature>
<evidence type="ECO:0000313" key="2">
    <source>
        <dbReference type="EMBL" id="PWA89783.1"/>
    </source>
</evidence>
<feature type="compositionally biased region" description="Basic residues" evidence="1">
    <location>
        <begin position="1"/>
        <end position="14"/>
    </location>
</feature>
<organism evidence="2 3">
    <name type="scientific">Artemisia annua</name>
    <name type="common">Sweet wormwood</name>
    <dbReference type="NCBI Taxonomy" id="35608"/>
    <lineage>
        <taxon>Eukaryota</taxon>
        <taxon>Viridiplantae</taxon>
        <taxon>Streptophyta</taxon>
        <taxon>Embryophyta</taxon>
        <taxon>Tracheophyta</taxon>
        <taxon>Spermatophyta</taxon>
        <taxon>Magnoliopsida</taxon>
        <taxon>eudicotyledons</taxon>
        <taxon>Gunneridae</taxon>
        <taxon>Pentapetalae</taxon>
        <taxon>asterids</taxon>
        <taxon>campanulids</taxon>
        <taxon>Asterales</taxon>
        <taxon>Asteraceae</taxon>
        <taxon>Asteroideae</taxon>
        <taxon>Anthemideae</taxon>
        <taxon>Artemisiinae</taxon>
        <taxon>Artemisia</taxon>
    </lineage>
</organism>